<evidence type="ECO:0000256" key="9">
    <source>
        <dbReference type="PROSITE-ProRule" id="PRU00703"/>
    </source>
</evidence>
<dbReference type="InterPro" id="IPR044751">
    <property type="entry name" value="Ion_transp-like_CBS"/>
</dbReference>
<dbReference type="PROSITE" id="PS51371">
    <property type="entry name" value="CBS"/>
    <property type="match status" value="2"/>
</dbReference>
<dbReference type="CDD" id="cd04590">
    <property type="entry name" value="CBS_pair_CorC_HlyC_assoc"/>
    <property type="match status" value="1"/>
</dbReference>
<dbReference type="InterPro" id="IPR046342">
    <property type="entry name" value="CBS_dom_sf"/>
</dbReference>
<dbReference type="SMART" id="SM00116">
    <property type="entry name" value="CBS"/>
    <property type="match status" value="2"/>
</dbReference>
<reference evidence="15" key="1">
    <citation type="submission" date="2018-09" db="EMBL/GenBank/DDBJ databases">
        <authorList>
            <person name="Livingstone P.G."/>
            <person name="Whitworth D.E."/>
        </authorList>
    </citation>
    <scope>NUCLEOTIDE SEQUENCE [LARGE SCALE GENOMIC DNA]</scope>
    <source>
        <strain evidence="15">CA054A</strain>
    </source>
</reference>
<dbReference type="FunFam" id="3.10.580.10:FF:000002">
    <property type="entry name" value="Magnesium/cobalt efflux protein CorC"/>
    <property type="match status" value="1"/>
</dbReference>
<dbReference type="Pfam" id="PF00571">
    <property type="entry name" value="CBS"/>
    <property type="match status" value="2"/>
</dbReference>
<dbReference type="EMBL" id="RAVZ01000043">
    <property type="protein sequence ID" value="RKG91605.1"/>
    <property type="molecule type" value="Genomic_DNA"/>
</dbReference>
<evidence type="ECO:0000256" key="11">
    <source>
        <dbReference type="SAM" id="Phobius"/>
    </source>
</evidence>
<evidence type="ECO:0000256" key="1">
    <source>
        <dbReference type="ARBA" id="ARBA00004651"/>
    </source>
</evidence>
<keyword evidence="4 11" id="KW-0812">Transmembrane</keyword>
<evidence type="ECO:0000256" key="12">
    <source>
        <dbReference type="SAM" id="SignalP"/>
    </source>
</evidence>
<evidence type="ECO:0000256" key="8">
    <source>
        <dbReference type="ARBA" id="ARBA00023136"/>
    </source>
</evidence>
<proteinExistence type="inferred from homology"/>
<keyword evidence="15" id="KW-1185">Reference proteome</keyword>
<dbReference type="RefSeq" id="WP_120540238.1">
    <property type="nucleotide sequence ID" value="NZ_RAVZ01000043.1"/>
</dbReference>
<dbReference type="InterPro" id="IPR005170">
    <property type="entry name" value="Transptr-assoc_dom"/>
</dbReference>
<comment type="subcellular location">
    <subcellularLocation>
        <location evidence="1">Cell membrane</location>
        <topology evidence="1">Multi-pass membrane protein</topology>
    </subcellularLocation>
</comment>
<keyword evidence="7 9" id="KW-0129">CBS domain</keyword>
<dbReference type="Pfam" id="PF03471">
    <property type="entry name" value="CorC_HlyC"/>
    <property type="match status" value="1"/>
</dbReference>
<feature type="transmembrane region" description="Helical" evidence="11">
    <location>
        <begin position="63"/>
        <end position="83"/>
    </location>
</feature>
<evidence type="ECO:0000256" key="5">
    <source>
        <dbReference type="ARBA" id="ARBA00022737"/>
    </source>
</evidence>
<evidence type="ECO:0000256" key="6">
    <source>
        <dbReference type="ARBA" id="ARBA00022989"/>
    </source>
</evidence>
<feature type="signal peptide" evidence="12">
    <location>
        <begin position="1"/>
        <end position="21"/>
    </location>
</feature>
<protein>
    <submittedName>
        <fullName evidence="14">HlyC/CorC family transporter</fullName>
    </submittedName>
</protein>
<gene>
    <name evidence="14" type="ORF">D7V88_09180</name>
</gene>
<evidence type="ECO:0000313" key="14">
    <source>
        <dbReference type="EMBL" id="RKG91605.1"/>
    </source>
</evidence>
<evidence type="ECO:0000256" key="7">
    <source>
        <dbReference type="ARBA" id="ARBA00023122"/>
    </source>
</evidence>
<dbReference type="SUPFAM" id="SSF56176">
    <property type="entry name" value="FAD-binding/transporter-associated domain-like"/>
    <property type="match status" value="1"/>
</dbReference>
<keyword evidence="3" id="KW-1003">Cell membrane</keyword>
<keyword evidence="12" id="KW-0732">Signal</keyword>
<feature type="domain" description="CBS" evidence="13">
    <location>
        <begin position="281"/>
        <end position="338"/>
    </location>
</feature>
<evidence type="ECO:0000256" key="4">
    <source>
        <dbReference type="ARBA" id="ARBA00022692"/>
    </source>
</evidence>
<dbReference type="InterPro" id="IPR000644">
    <property type="entry name" value="CBS_dom"/>
</dbReference>
<evidence type="ECO:0000259" key="13">
    <source>
        <dbReference type="PROSITE" id="PS51371"/>
    </source>
</evidence>
<dbReference type="OrthoDB" id="9798188at2"/>
<dbReference type="AlphaFoldDB" id="A0A3A8J7Y2"/>
<comment type="similarity">
    <text evidence="2">Belongs to the UPF0053 family.</text>
</comment>
<dbReference type="Proteomes" id="UP000268094">
    <property type="component" value="Unassembled WGS sequence"/>
</dbReference>
<organism evidence="14 15">
    <name type="scientific">Corallococcus terminator</name>
    <dbReference type="NCBI Taxonomy" id="2316733"/>
    <lineage>
        <taxon>Bacteria</taxon>
        <taxon>Pseudomonadati</taxon>
        <taxon>Myxococcota</taxon>
        <taxon>Myxococcia</taxon>
        <taxon>Myxococcales</taxon>
        <taxon>Cystobacterineae</taxon>
        <taxon>Myxococcaceae</taxon>
        <taxon>Corallococcus</taxon>
    </lineage>
</organism>
<dbReference type="PANTHER" id="PTHR22777">
    <property type="entry name" value="HEMOLYSIN-RELATED"/>
    <property type="match status" value="1"/>
</dbReference>
<evidence type="ECO:0000313" key="15">
    <source>
        <dbReference type="Proteomes" id="UP000268094"/>
    </source>
</evidence>
<dbReference type="SUPFAM" id="SSF54631">
    <property type="entry name" value="CBS-domain pair"/>
    <property type="match status" value="1"/>
</dbReference>
<evidence type="ECO:0000256" key="2">
    <source>
        <dbReference type="ARBA" id="ARBA00006337"/>
    </source>
</evidence>
<dbReference type="InterPro" id="IPR002550">
    <property type="entry name" value="CNNM"/>
</dbReference>
<comment type="caution">
    <text evidence="14">The sequence shown here is derived from an EMBL/GenBank/DDBJ whole genome shotgun (WGS) entry which is preliminary data.</text>
</comment>
<dbReference type="InterPro" id="IPR036318">
    <property type="entry name" value="FAD-bd_PCMH-like_sf"/>
</dbReference>
<keyword evidence="5" id="KW-0677">Repeat</keyword>
<feature type="region of interest" description="Disordered" evidence="10">
    <location>
        <begin position="426"/>
        <end position="472"/>
    </location>
</feature>
<dbReference type="InterPro" id="IPR016169">
    <property type="entry name" value="FAD-bd_PCMH_sub2"/>
</dbReference>
<keyword evidence="6 11" id="KW-1133">Transmembrane helix</keyword>
<dbReference type="PANTHER" id="PTHR22777:SF32">
    <property type="entry name" value="UPF0053 INNER MEMBRANE PROTEIN YFJD"/>
    <property type="match status" value="1"/>
</dbReference>
<accession>A0A3A8J7Y2</accession>
<dbReference type="Gene3D" id="3.10.580.10">
    <property type="entry name" value="CBS-domain"/>
    <property type="match status" value="1"/>
</dbReference>
<name>A0A3A8J7Y2_9BACT</name>
<keyword evidence="8 11" id="KW-0472">Membrane</keyword>
<feature type="domain" description="CBS" evidence="13">
    <location>
        <begin position="217"/>
        <end position="276"/>
    </location>
</feature>
<feature type="compositionally biased region" description="Basic and acidic residues" evidence="10">
    <location>
        <begin position="445"/>
        <end position="458"/>
    </location>
</feature>
<feature type="transmembrane region" description="Helical" evidence="11">
    <location>
        <begin position="136"/>
        <end position="160"/>
    </location>
</feature>
<feature type="chain" id="PRO_5017378251" evidence="12">
    <location>
        <begin position="22"/>
        <end position="472"/>
    </location>
</feature>
<dbReference type="GO" id="GO:0005886">
    <property type="term" value="C:plasma membrane"/>
    <property type="evidence" value="ECO:0007669"/>
    <property type="project" value="UniProtKB-SubCell"/>
</dbReference>
<evidence type="ECO:0000256" key="3">
    <source>
        <dbReference type="ARBA" id="ARBA00022475"/>
    </source>
</evidence>
<dbReference type="Gene3D" id="3.30.465.10">
    <property type="match status" value="1"/>
</dbReference>
<evidence type="ECO:0000256" key="10">
    <source>
        <dbReference type="SAM" id="MobiDB-lite"/>
    </source>
</evidence>
<dbReference type="SMART" id="SM01091">
    <property type="entry name" value="CorC_HlyC"/>
    <property type="match status" value="1"/>
</dbReference>
<dbReference type="Pfam" id="PF01595">
    <property type="entry name" value="CNNM"/>
    <property type="match status" value="1"/>
</dbReference>
<feature type="transmembrane region" description="Helical" evidence="11">
    <location>
        <begin position="95"/>
        <end position="116"/>
    </location>
</feature>
<dbReference type="GO" id="GO:0050660">
    <property type="term" value="F:flavin adenine dinucleotide binding"/>
    <property type="evidence" value="ECO:0007669"/>
    <property type="project" value="InterPro"/>
</dbReference>
<sequence>MPTWTLWVACLALCFTRSLVAAAESALYGTSDLRAQELAEESKTSAARRVLRHKTEREATATALRLGMVLSGFLAAAIGAFVPPRMLDFSRYGEAAWVPVATVCAGALFVGVLASLMEVTMRGLANGNPERWALRLASLVSVLVLLLYPPMRIMLGLLNLGARTFGRTLRFEPPPPPLEELEKLLAAQAARNEVDKSAPQLIRSIFELSDKRCRDVMVNRTDVISVDVTTPPDEVLRILAEENHSRIPVYHDDVDHIVGVLHARDLIPLLQHPELIVLQDVIRPAHFVPWMKPVGDLLRDMQKRKIHMAMVVDEYGGFMGVVTLEDILREIVGDIGDEFEVEEKLVEKMADGSSLVDAAMEVDQFTKLFGFPLPEGDFDTLGGYLSSLAGHLPDVGERFTYNGWQFVVATKEGARIDRVRMSRLKSTVPGLPEGTPRDGASSPSVKEEARDAARRAENEPPPDSGSSPEAKS</sequence>